<dbReference type="InterPro" id="IPR029787">
    <property type="entry name" value="Nucleotide_cyclase"/>
</dbReference>
<comment type="caution">
    <text evidence="5">The sequence shown here is derived from an EMBL/GenBank/DDBJ whole genome shotgun (WGS) entry which is preliminary data.</text>
</comment>
<keyword evidence="6" id="KW-1185">Reference proteome</keyword>
<dbReference type="PANTHER" id="PTHR45138">
    <property type="entry name" value="REGULATORY COMPONENTS OF SENSORY TRANSDUCTION SYSTEM"/>
    <property type="match status" value="1"/>
</dbReference>
<proteinExistence type="predicted"/>
<dbReference type="EMBL" id="JANFWR010000032">
    <property type="protein sequence ID" value="MCW0401022.1"/>
    <property type="molecule type" value="Genomic_DNA"/>
</dbReference>
<evidence type="ECO:0000259" key="4">
    <source>
        <dbReference type="PROSITE" id="PS50887"/>
    </source>
</evidence>
<dbReference type="Proteomes" id="UP001320843">
    <property type="component" value="Unassembled WGS sequence"/>
</dbReference>
<keyword evidence="3" id="KW-0812">Transmembrane</keyword>
<evidence type="ECO:0000313" key="6">
    <source>
        <dbReference type="Proteomes" id="UP001320843"/>
    </source>
</evidence>
<dbReference type="Gene3D" id="3.30.70.270">
    <property type="match status" value="1"/>
</dbReference>
<evidence type="ECO:0000256" key="2">
    <source>
        <dbReference type="ARBA" id="ARBA00034247"/>
    </source>
</evidence>
<feature type="transmembrane region" description="Helical" evidence="3">
    <location>
        <begin position="72"/>
        <end position="96"/>
    </location>
</feature>
<feature type="domain" description="GGDEF" evidence="4">
    <location>
        <begin position="260"/>
        <end position="395"/>
    </location>
</feature>
<feature type="transmembrane region" description="Helical" evidence="3">
    <location>
        <begin position="44"/>
        <end position="66"/>
    </location>
</feature>
<feature type="transmembrane region" description="Helical" evidence="3">
    <location>
        <begin position="103"/>
        <end position="123"/>
    </location>
</feature>
<dbReference type="EC" id="2.7.7.65" evidence="1"/>
<dbReference type="InterPro" id="IPR050469">
    <property type="entry name" value="Diguanylate_Cyclase"/>
</dbReference>
<evidence type="ECO:0000256" key="3">
    <source>
        <dbReference type="SAM" id="Phobius"/>
    </source>
</evidence>
<keyword evidence="3" id="KW-1133">Transmembrane helix</keyword>
<gene>
    <name evidence="5" type="ORF">NB700_003578</name>
</gene>
<dbReference type="Pfam" id="PF00990">
    <property type="entry name" value="GGDEF"/>
    <property type="match status" value="1"/>
</dbReference>
<name>A0ABT3DZR5_9XANT</name>
<reference evidence="5 6" key="1">
    <citation type="submission" date="2022-06" db="EMBL/GenBank/DDBJ databases">
        <title>Dynamics of rice microbiomes reveals core vertical transmitted seed endophytes.</title>
        <authorList>
            <person name="Liao K."/>
            <person name="Zhang X."/>
        </authorList>
    </citation>
    <scope>NUCLEOTIDE SEQUENCE [LARGE SCALE GENOMIC DNA]</scope>
    <source>
        <strain evidence="5 6">YT10-10-1</strain>
    </source>
</reference>
<feature type="transmembrane region" description="Helical" evidence="3">
    <location>
        <begin position="12"/>
        <end position="32"/>
    </location>
</feature>
<dbReference type="PANTHER" id="PTHR45138:SF9">
    <property type="entry name" value="DIGUANYLATE CYCLASE DGCM-RELATED"/>
    <property type="match status" value="1"/>
</dbReference>
<accession>A0ABT3DZR5</accession>
<dbReference type="InterPro" id="IPR000160">
    <property type="entry name" value="GGDEF_dom"/>
</dbReference>
<dbReference type="CDD" id="cd01949">
    <property type="entry name" value="GGDEF"/>
    <property type="match status" value="1"/>
</dbReference>
<protein>
    <recommendedName>
        <fullName evidence="1">diguanylate cyclase</fullName>
        <ecNumber evidence="1">2.7.7.65</ecNumber>
    </recommendedName>
</protein>
<dbReference type="PROSITE" id="PS50887">
    <property type="entry name" value="GGDEF"/>
    <property type="match status" value="1"/>
</dbReference>
<keyword evidence="3" id="KW-0472">Membrane</keyword>
<dbReference type="SMART" id="SM00267">
    <property type="entry name" value="GGDEF"/>
    <property type="match status" value="1"/>
</dbReference>
<organism evidence="5 6">
    <name type="scientific">Xanthomonas sacchari</name>
    <dbReference type="NCBI Taxonomy" id="56458"/>
    <lineage>
        <taxon>Bacteria</taxon>
        <taxon>Pseudomonadati</taxon>
        <taxon>Pseudomonadota</taxon>
        <taxon>Gammaproteobacteria</taxon>
        <taxon>Lysobacterales</taxon>
        <taxon>Lysobacteraceae</taxon>
        <taxon>Xanthomonas</taxon>
    </lineage>
</organism>
<comment type="catalytic activity">
    <reaction evidence="2">
        <text>2 GTP = 3',3'-c-di-GMP + 2 diphosphate</text>
        <dbReference type="Rhea" id="RHEA:24898"/>
        <dbReference type="ChEBI" id="CHEBI:33019"/>
        <dbReference type="ChEBI" id="CHEBI:37565"/>
        <dbReference type="ChEBI" id="CHEBI:58805"/>
        <dbReference type="EC" id="2.7.7.65"/>
    </reaction>
</comment>
<feature type="transmembrane region" description="Helical" evidence="3">
    <location>
        <begin position="196"/>
        <end position="218"/>
    </location>
</feature>
<evidence type="ECO:0000313" key="5">
    <source>
        <dbReference type="EMBL" id="MCW0401022.1"/>
    </source>
</evidence>
<dbReference type="InterPro" id="IPR043128">
    <property type="entry name" value="Rev_trsase/Diguanyl_cyclase"/>
</dbReference>
<feature type="transmembrane region" description="Helical" evidence="3">
    <location>
        <begin position="163"/>
        <end position="184"/>
    </location>
</feature>
<dbReference type="NCBIfam" id="TIGR00254">
    <property type="entry name" value="GGDEF"/>
    <property type="match status" value="1"/>
</dbReference>
<sequence>MEWIAHLAHAGTLLIVNALLAAVSSAMFLALYVTGRKERHARSLLLLTLSYAVFTLGFGTLLAPAWHYMDVWVAPAGNVTLDVATALTLLAVNAYLRRPLLQWTLLVPVALLCALELYSLHYTGLDHRIMVIFGGLVRGMLTLATAVALWRHADSTVRTPARFTAVFHFLWAGMVGLRVVWWAFHPDVDTSYDPTTNFGLLSRIVLTASITPGFLWMLTREMNAELRRHASQDPLTGVTNRRVMWERGEAATLDAARKRASIAVLMIDVDHFKAINDRFGHAVGDQVLVAIAQTLTQHIRMPDLLARIGGEEFMVLIPQGDEASVRDLAERLRRRIEQQQIDAAPEAPLVCTVSIGYCLSSPGAQASWQTLVLAADQALYAAKRAGRNRVAGTTIT</sequence>
<evidence type="ECO:0000256" key="1">
    <source>
        <dbReference type="ARBA" id="ARBA00012528"/>
    </source>
</evidence>
<dbReference type="SUPFAM" id="SSF55073">
    <property type="entry name" value="Nucleotide cyclase"/>
    <property type="match status" value="1"/>
</dbReference>
<feature type="transmembrane region" description="Helical" evidence="3">
    <location>
        <begin position="129"/>
        <end position="151"/>
    </location>
</feature>
<dbReference type="RefSeq" id="WP_017910815.1">
    <property type="nucleotide sequence ID" value="NZ_CP099530.1"/>
</dbReference>